<dbReference type="InterPro" id="IPR052895">
    <property type="entry name" value="HetReg/Transcr_Mod"/>
</dbReference>
<dbReference type="AlphaFoldDB" id="A0A8H6VK93"/>
<keyword evidence="3" id="KW-1185">Reference proteome</keyword>
<dbReference type="Pfam" id="PF26639">
    <property type="entry name" value="Het-6_barrel"/>
    <property type="match status" value="1"/>
</dbReference>
<protein>
    <submittedName>
        <fullName evidence="2">Heterokaryon incompatibility protein 6, OR allele</fullName>
    </submittedName>
</protein>
<name>A0A8H6VK93_9PEZI</name>
<dbReference type="Proteomes" id="UP000660729">
    <property type="component" value="Unassembled WGS sequence"/>
</dbReference>
<dbReference type="Pfam" id="PF06985">
    <property type="entry name" value="HET"/>
    <property type="match status" value="1"/>
</dbReference>
<evidence type="ECO:0000313" key="3">
    <source>
        <dbReference type="Proteomes" id="UP000660729"/>
    </source>
</evidence>
<feature type="domain" description="Heterokaryon incompatibility" evidence="1">
    <location>
        <begin position="26"/>
        <end position="184"/>
    </location>
</feature>
<dbReference type="PANTHER" id="PTHR24148">
    <property type="entry name" value="ANKYRIN REPEAT DOMAIN-CONTAINING PROTEIN 39 HOMOLOG-RELATED"/>
    <property type="match status" value="1"/>
</dbReference>
<organism evidence="2 3">
    <name type="scientific">Pseudocercospora fuligena</name>
    <dbReference type="NCBI Taxonomy" id="685502"/>
    <lineage>
        <taxon>Eukaryota</taxon>
        <taxon>Fungi</taxon>
        <taxon>Dikarya</taxon>
        <taxon>Ascomycota</taxon>
        <taxon>Pezizomycotina</taxon>
        <taxon>Dothideomycetes</taxon>
        <taxon>Dothideomycetidae</taxon>
        <taxon>Mycosphaerellales</taxon>
        <taxon>Mycosphaerellaceae</taxon>
        <taxon>Pseudocercospora</taxon>
    </lineage>
</organism>
<dbReference type="InterPro" id="IPR010730">
    <property type="entry name" value="HET"/>
</dbReference>
<evidence type="ECO:0000313" key="2">
    <source>
        <dbReference type="EMBL" id="KAF7193482.1"/>
    </source>
</evidence>
<comment type="caution">
    <text evidence="2">The sequence shown here is derived from an EMBL/GenBank/DDBJ whole genome shotgun (WGS) entry which is preliminary data.</text>
</comment>
<proteinExistence type="predicted"/>
<dbReference type="PANTHER" id="PTHR24148:SF64">
    <property type="entry name" value="HETEROKARYON INCOMPATIBILITY DOMAIN-CONTAINING PROTEIN"/>
    <property type="match status" value="1"/>
</dbReference>
<accession>A0A8H6VK93</accession>
<gene>
    <name evidence="2" type="ORF">HII31_05156</name>
</gene>
<reference evidence="2" key="1">
    <citation type="submission" date="2020-04" db="EMBL/GenBank/DDBJ databases">
        <title>Draft genome resource of the tomato pathogen Pseudocercospora fuligena.</title>
        <authorList>
            <person name="Zaccaron A."/>
        </authorList>
    </citation>
    <scope>NUCLEOTIDE SEQUENCE</scope>
    <source>
        <strain evidence="2">PF001</strain>
    </source>
</reference>
<evidence type="ECO:0000259" key="1">
    <source>
        <dbReference type="Pfam" id="PF06985"/>
    </source>
</evidence>
<dbReference type="OrthoDB" id="5303367at2759"/>
<dbReference type="EMBL" id="JABCIY010000082">
    <property type="protein sequence ID" value="KAF7193482.1"/>
    <property type="molecule type" value="Genomic_DNA"/>
</dbReference>
<sequence>MPGRPGTPIVVELETVKVPLDPGLDYEALSYTWGSPKNPIAIAVAQEDYYRTVKVTRNCAEALDALRLRDRPRLLWIDAMCINQKDEKEKSAQVSLMASIYRDAFRVTAWLGPALEDTKVAFDWIRKVNTHVSLNPQTNELSPLSDDCRWMQPGGYALIDEDEVCALARLLSHPWFERVWIWQEIRLGYSRAVLKCGKFEIAWAAFCAADRYGIGKTFKGPSHKTLLSRSDTYVRRLRDIRPRSILPLLDFMRSSKCRDRRDRLFAVRDMVYPDSKERLGQPDYSKHWHAVYTGLCVRSGTLDFLRFVTEHKEHELPSWVPDWTPSDVNVTIDGRAAEYTTDKALKFSGRRLSVKGRLVTTVQNVVRSTLRGNWGDSATGALQEGLSRLLQSTLIELGMNIDSVDISALSHVLTIGEMREAYHPANHHLPKIEELIEVVRTLATSSRTPSRLEDAMIHIASRCWGRSLLLMADGNFGLGPSHTQPGDSVSILLGCGTPMVQRLIADGEYHVIGAAYVSGLMEGQAFLGPLLPQYDFVWYEHKGQHYPAFRAKSDGSIRLRDPRLPGLSHEWRYIGSLDDPRGLAFENTKTEERRCHRTGPQLDAEAVEARGIKLDTITFV</sequence>